<sequence length="119" mass="13864">MTKHISFLLVLLTLMNYSCNESVDKIGLITPNEIEIFSFETHNTTTLKDNNQIKRIIDYLNKGKIYSSKFSGDYLLILHYNDSLTRIIVQDNLFKYSKHNYKLDVNLKLFLDDLTGNVP</sequence>
<dbReference type="EMBL" id="JBHUOS010000010">
    <property type="protein sequence ID" value="MFD2916825.1"/>
    <property type="molecule type" value="Genomic_DNA"/>
</dbReference>
<accession>A0ABW5ZX84</accession>
<evidence type="ECO:0000313" key="2">
    <source>
        <dbReference type="Proteomes" id="UP001597548"/>
    </source>
</evidence>
<dbReference type="Proteomes" id="UP001597548">
    <property type="component" value="Unassembled WGS sequence"/>
</dbReference>
<reference evidence="2" key="1">
    <citation type="journal article" date="2019" name="Int. J. Syst. Evol. Microbiol.">
        <title>The Global Catalogue of Microorganisms (GCM) 10K type strain sequencing project: providing services to taxonomists for standard genome sequencing and annotation.</title>
        <authorList>
            <consortium name="The Broad Institute Genomics Platform"/>
            <consortium name="The Broad Institute Genome Sequencing Center for Infectious Disease"/>
            <person name="Wu L."/>
            <person name="Ma J."/>
        </authorList>
    </citation>
    <scope>NUCLEOTIDE SEQUENCE [LARGE SCALE GENOMIC DNA]</scope>
    <source>
        <strain evidence="2">KCTC 32514</strain>
    </source>
</reference>
<comment type="caution">
    <text evidence="1">The sequence shown here is derived from an EMBL/GenBank/DDBJ whole genome shotgun (WGS) entry which is preliminary data.</text>
</comment>
<evidence type="ECO:0000313" key="1">
    <source>
        <dbReference type="EMBL" id="MFD2916825.1"/>
    </source>
</evidence>
<proteinExistence type="predicted"/>
<gene>
    <name evidence="1" type="ORF">ACFS29_14310</name>
</gene>
<name>A0ABW5ZX84_9FLAO</name>
<keyword evidence="2" id="KW-1185">Reference proteome</keyword>
<dbReference type="RefSeq" id="WP_194506314.1">
    <property type="nucleotide sequence ID" value="NZ_JADILU010000001.1"/>
</dbReference>
<protein>
    <submittedName>
        <fullName evidence="1">Uncharacterized protein</fullName>
    </submittedName>
</protein>
<organism evidence="1 2">
    <name type="scientific">Psychroserpens luteus</name>
    <dbReference type="NCBI Taxonomy" id="1434066"/>
    <lineage>
        <taxon>Bacteria</taxon>
        <taxon>Pseudomonadati</taxon>
        <taxon>Bacteroidota</taxon>
        <taxon>Flavobacteriia</taxon>
        <taxon>Flavobacteriales</taxon>
        <taxon>Flavobacteriaceae</taxon>
        <taxon>Psychroserpens</taxon>
    </lineage>
</organism>